<accession>A0A1H5UEG0</accession>
<reference evidence="3" key="1">
    <citation type="submission" date="2016-10" db="EMBL/GenBank/DDBJ databases">
        <authorList>
            <person name="Varghese N."/>
            <person name="Submissions S."/>
        </authorList>
    </citation>
    <scope>NUCLEOTIDE SEQUENCE [LARGE SCALE GENOMIC DNA]</scope>
    <source>
        <strain evidence="3">DSM 22361</strain>
    </source>
</reference>
<feature type="transmembrane region" description="Helical" evidence="1">
    <location>
        <begin position="53"/>
        <end position="74"/>
    </location>
</feature>
<protein>
    <submittedName>
        <fullName evidence="2">Putative phage abortive infection protein</fullName>
    </submittedName>
</protein>
<keyword evidence="1" id="KW-0472">Membrane</keyword>
<evidence type="ECO:0000313" key="3">
    <source>
        <dbReference type="Proteomes" id="UP000236731"/>
    </source>
</evidence>
<evidence type="ECO:0000313" key="2">
    <source>
        <dbReference type="EMBL" id="SEF73406.1"/>
    </source>
</evidence>
<dbReference type="InterPro" id="IPR031709">
    <property type="entry name" value="PutAbiC"/>
</dbReference>
<evidence type="ECO:0000256" key="1">
    <source>
        <dbReference type="SAM" id="Phobius"/>
    </source>
</evidence>
<dbReference type="Pfam" id="PF16872">
    <property type="entry name" value="putAbiC"/>
    <property type="match status" value="1"/>
</dbReference>
<gene>
    <name evidence="2" type="ORF">SAMN05421877_102268</name>
</gene>
<dbReference type="EMBL" id="FNUT01000002">
    <property type="protein sequence ID" value="SEF73406.1"/>
    <property type="molecule type" value="Genomic_DNA"/>
</dbReference>
<feature type="transmembrane region" description="Helical" evidence="1">
    <location>
        <begin position="14"/>
        <end position="38"/>
    </location>
</feature>
<keyword evidence="1" id="KW-0812">Transmembrane</keyword>
<proteinExistence type="predicted"/>
<sequence>MIYNPMEKNLKRSLVYLVFLTLIVTVVFVIIVCINFSIFEKIDWAATGQVGDFFGGVIGTLVGAIGFILIYLSFVSQTNSQKEQEKQFLKSQIESRFFELIKLHKENVNDIIYSPKKTTEIRGRKAVDFIYQQIEQCYGEIGVFFEFETPERIYTSKYLEKIRCYQKERSGICLLNLAQIDIAYSIVFFGTSHTDLQALYRLLSRYYDEAFIKLICRYVRLKPLSEDLMAKWRIIEERNLTVLEIKDAFEKLDERTAKESLTLEEISGYEDHYIVAFRDLAKIEKLNKYYGGHQYKLGHYFRHLFQTVKYIDEKTILKYGEKYDYIKTLRAQLSTIEQYIVFFNSLSFMGRAWEFDNIVDNTSNKHRNKWLITKYNFLKNIPDLYPFEGVLEINKYYPDVHFEFGDKPSTRASLEEVFTATDNLQDQYCCREKE</sequence>
<organism evidence="2 3">
    <name type="scientific">Sphingobacterium lactis</name>
    <dbReference type="NCBI Taxonomy" id="797291"/>
    <lineage>
        <taxon>Bacteria</taxon>
        <taxon>Pseudomonadati</taxon>
        <taxon>Bacteroidota</taxon>
        <taxon>Sphingobacteriia</taxon>
        <taxon>Sphingobacteriales</taxon>
        <taxon>Sphingobacteriaceae</taxon>
        <taxon>Sphingobacterium</taxon>
    </lineage>
</organism>
<keyword evidence="1" id="KW-1133">Transmembrane helix</keyword>
<dbReference type="Proteomes" id="UP000236731">
    <property type="component" value="Unassembled WGS sequence"/>
</dbReference>
<keyword evidence="3" id="KW-1185">Reference proteome</keyword>
<name>A0A1H5UEG0_9SPHI</name>
<dbReference type="AlphaFoldDB" id="A0A1H5UEG0"/>